<dbReference type="RefSeq" id="WP_420905569.1">
    <property type="nucleotide sequence ID" value="NZ_BAAFGK010000004.1"/>
</dbReference>
<dbReference type="InterPro" id="IPR008207">
    <property type="entry name" value="Sig_transdc_His_kin_Hpt_dom"/>
</dbReference>
<dbReference type="Gene3D" id="3.40.50.2300">
    <property type="match status" value="2"/>
</dbReference>
<name>A0ABQ0CAH3_9PROT</name>
<dbReference type="Gene3D" id="1.10.287.130">
    <property type="match status" value="1"/>
</dbReference>
<dbReference type="InterPro" id="IPR003661">
    <property type="entry name" value="HisK_dim/P_dom"/>
</dbReference>
<feature type="modified residue" description="4-aspartylphosphate" evidence="6">
    <location>
        <position position="815"/>
    </location>
</feature>
<evidence type="ECO:0000256" key="3">
    <source>
        <dbReference type="ARBA" id="ARBA00022553"/>
    </source>
</evidence>
<dbReference type="Pfam" id="PF00072">
    <property type="entry name" value="Response_reg"/>
    <property type="match status" value="1"/>
</dbReference>
<keyword evidence="3 6" id="KW-0597">Phosphoprotein</keyword>
<dbReference type="SUPFAM" id="SSF47226">
    <property type="entry name" value="Histidine-containing phosphotransfer domain, HPT domain"/>
    <property type="match status" value="1"/>
</dbReference>
<keyword evidence="7" id="KW-0175">Coiled coil</keyword>
<dbReference type="InterPro" id="IPR035965">
    <property type="entry name" value="PAS-like_dom_sf"/>
</dbReference>
<feature type="domain" description="Response regulatory" evidence="9">
    <location>
        <begin position="765"/>
        <end position="886"/>
    </location>
</feature>
<dbReference type="EMBL" id="BAAFGK010000004">
    <property type="protein sequence ID" value="GAB0057883.1"/>
    <property type="molecule type" value="Genomic_DNA"/>
</dbReference>
<protein>
    <recommendedName>
        <fullName evidence="2">histidine kinase</fullName>
        <ecNumber evidence="2">2.7.13.3</ecNumber>
    </recommendedName>
</protein>
<dbReference type="SUPFAM" id="SSF47384">
    <property type="entry name" value="Homodimeric domain of signal transducing histidine kinase"/>
    <property type="match status" value="1"/>
</dbReference>
<dbReference type="PANTHER" id="PTHR45339:SF5">
    <property type="entry name" value="HISTIDINE KINASE"/>
    <property type="match status" value="1"/>
</dbReference>
<dbReference type="SMART" id="SM00388">
    <property type="entry name" value="HisKA"/>
    <property type="match status" value="1"/>
</dbReference>
<dbReference type="Proteomes" id="UP001628193">
    <property type="component" value="Unassembled WGS sequence"/>
</dbReference>
<dbReference type="PROSITE" id="PS50110">
    <property type="entry name" value="RESPONSE_REGULATORY"/>
    <property type="match status" value="2"/>
</dbReference>
<dbReference type="Gene3D" id="3.30.565.10">
    <property type="entry name" value="Histidine kinase-like ATPase, C-terminal domain"/>
    <property type="match status" value="1"/>
</dbReference>
<dbReference type="PRINTS" id="PR00344">
    <property type="entry name" value="BCTRLSENSOR"/>
</dbReference>
<feature type="domain" description="Histidine kinase" evidence="8">
    <location>
        <begin position="366"/>
        <end position="592"/>
    </location>
</feature>
<evidence type="ECO:0000313" key="12">
    <source>
        <dbReference type="Proteomes" id="UP001628193"/>
    </source>
</evidence>
<keyword evidence="4" id="KW-0902">Two-component regulatory system</keyword>
<dbReference type="SMART" id="SM00387">
    <property type="entry name" value="HATPase_c"/>
    <property type="match status" value="1"/>
</dbReference>
<dbReference type="InterPro" id="IPR036890">
    <property type="entry name" value="HATPase_C_sf"/>
</dbReference>
<dbReference type="GO" id="GO:0016740">
    <property type="term" value="F:transferase activity"/>
    <property type="evidence" value="ECO:0007669"/>
    <property type="project" value="UniProtKB-KW"/>
</dbReference>
<feature type="domain" description="HPt" evidence="10">
    <location>
        <begin position="909"/>
        <end position="999"/>
    </location>
</feature>
<dbReference type="Gene3D" id="1.20.120.160">
    <property type="entry name" value="HPT domain"/>
    <property type="match status" value="1"/>
</dbReference>
<dbReference type="Gene3D" id="3.30.450.20">
    <property type="entry name" value="PAS domain"/>
    <property type="match status" value="1"/>
</dbReference>
<evidence type="ECO:0000256" key="6">
    <source>
        <dbReference type="PROSITE-ProRule" id="PRU00169"/>
    </source>
</evidence>
<evidence type="ECO:0000259" key="10">
    <source>
        <dbReference type="PROSITE" id="PS50894"/>
    </source>
</evidence>
<dbReference type="PROSITE" id="PS50894">
    <property type="entry name" value="HPT"/>
    <property type="match status" value="1"/>
</dbReference>
<dbReference type="Pfam" id="PF02518">
    <property type="entry name" value="HATPase_c"/>
    <property type="match status" value="1"/>
</dbReference>
<dbReference type="InterPro" id="IPR004358">
    <property type="entry name" value="Sig_transdc_His_kin-like_C"/>
</dbReference>
<feature type="modified residue" description="4-aspartylphosphate" evidence="6">
    <location>
        <position position="674"/>
    </location>
</feature>
<dbReference type="Pfam" id="PF01627">
    <property type="entry name" value="Hpt"/>
    <property type="match status" value="1"/>
</dbReference>
<dbReference type="CDD" id="cd16922">
    <property type="entry name" value="HATPase_EvgS-ArcB-TorS-like"/>
    <property type="match status" value="1"/>
</dbReference>
<dbReference type="InterPro" id="IPR011006">
    <property type="entry name" value="CheY-like_superfamily"/>
</dbReference>
<sequence length="1005" mass="111801">MRRPESSTLILTESRPDEPDSLNHEVCARFSEFLFEIGMHPLIIFACDGSIIHFNHEAELLFVTTARNQIGHNIVHLIAEKDRPAFQEAMRSVYHQASVIPTHKSVKKIRTTGQDSQENALDLEVSLMSLVMGSQGFLAASLTNLSDLKDFYKVLSDSLSLAEERLTWEQQELELVKRTASNAIISLHTQQTINKLLHISLESGQLHEKLQRALDVISRLSLITSLENNMALYLFDEPTSRFNLVATLPQKKHLLEVWSCPNASVDCTTCLISPQGFNMELSVCGGDLQGKIDFCQPLHSDTQLLGAMRLIVSENDMFSVFEHSIFAPIGQVLSYIIIRARIDQALQESQERAEAASRAKSEFLANMSHEIRSPLNAIIGMTDLVLSTPLSREEMLGNLEIVRSSSHALLDLINGILDLSKIEAGHFQLESVPFDLLGQLEKTCEMLAIKAHQKGLSLYTRIPPDLPRSLTGDPLRLKQIIINLINNAIKFTSAGEIVLTVEPVPGHDSTDEQQRQLHFSVSDTGIGIPEKMQRKIFQSFVQADGSIARKFGGTGLGLTISRHLVEMMGGDLLVESQEGHGSRFHFTIPFGSVQNTAPLESWMKQRRDTPGDTPPHPLAGKAILLADTHPTGAEIVGQLLRFHGAQVTTVESREAFEAALEQPRPTPFDLLLVDETIVPGCDCLARPPYEYYQARIIVMISAHLTSKNFTLDGVSQKVMILKKPIRQFFLLKKIQRLLNPATDANPEEESYASTAMLPKASQPLEILLVEDLPANQKLAQDILTIQGHRVTLANNGVEALEILKQGAHVDLILMDLQMPIMDGFETTRRIRQGDPSEVGNPQVPIVAVSAMVMMNEKLKCYEIGMNGFLLKPYQTHELVEAVSGYAKIRKQATRKPATGEIVLSTVETDEETLRRFKQNFVVEVADHLRQLNQSLLRSDLGSVVREGNWLRTMAGHIGANRLASHAIRLTGQAEMEAWEDALTMIPNLEQYVEALVQRLTQEGVA</sequence>
<dbReference type="InterPro" id="IPR003594">
    <property type="entry name" value="HATPase_dom"/>
</dbReference>
<gene>
    <name evidence="11" type="ORF">SIID45300_02217</name>
</gene>
<evidence type="ECO:0000259" key="9">
    <source>
        <dbReference type="PROSITE" id="PS50110"/>
    </source>
</evidence>
<reference evidence="11 12" key="1">
    <citation type="submission" date="2024-05" db="EMBL/GenBank/DDBJ databases">
        <authorList>
            <consortium name="Candidatus Magnetaquicoccaceae bacterium FCR-1 genome sequencing consortium"/>
            <person name="Shimoshige H."/>
            <person name="Shimamura S."/>
            <person name="Taoka A."/>
            <person name="Kobayashi H."/>
            <person name="Maekawa T."/>
        </authorList>
    </citation>
    <scope>NUCLEOTIDE SEQUENCE [LARGE SCALE GENOMIC DNA]</scope>
    <source>
        <strain evidence="11 12">FCR-1</strain>
    </source>
</reference>
<keyword evidence="12" id="KW-1185">Reference proteome</keyword>
<feature type="domain" description="Response regulatory" evidence="9">
    <location>
        <begin position="622"/>
        <end position="738"/>
    </location>
</feature>
<evidence type="ECO:0000256" key="1">
    <source>
        <dbReference type="ARBA" id="ARBA00000085"/>
    </source>
</evidence>
<feature type="coiled-coil region" evidence="7">
    <location>
        <begin position="339"/>
        <end position="366"/>
    </location>
</feature>
<dbReference type="InterPro" id="IPR005467">
    <property type="entry name" value="His_kinase_dom"/>
</dbReference>
<comment type="catalytic activity">
    <reaction evidence="1">
        <text>ATP + protein L-histidine = ADP + protein N-phospho-L-histidine.</text>
        <dbReference type="EC" id="2.7.13.3"/>
    </reaction>
</comment>
<dbReference type="EC" id="2.7.13.3" evidence="2"/>
<dbReference type="SUPFAM" id="SSF55874">
    <property type="entry name" value="ATPase domain of HSP90 chaperone/DNA topoisomerase II/histidine kinase"/>
    <property type="match status" value="1"/>
</dbReference>
<evidence type="ECO:0000256" key="4">
    <source>
        <dbReference type="ARBA" id="ARBA00023012"/>
    </source>
</evidence>
<evidence type="ECO:0000259" key="8">
    <source>
        <dbReference type="PROSITE" id="PS50109"/>
    </source>
</evidence>
<comment type="caution">
    <text evidence="11">The sequence shown here is derived from an EMBL/GenBank/DDBJ whole genome shotgun (WGS) entry which is preliminary data.</text>
</comment>
<dbReference type="PROSITE" id="PS50109">
    <property type="entry name" value="HIS_KIN"/>
    <property type="match status" value="1"/>
</dbReference>
<reference evidence="11 12" key="2">
    <citation type="submission" date="2024-09" db="EMBL/GenBank/DDBJ databases">
        <title>Draft genome sequence of Candidatus Magnetaquicoccaceae bacterium FCR-1.</title>
        <authorList>
            <person name="Shimoshige H."/>
            <person name="Shimamura S."/>
            <person name="Taoka A."/>
            <person name="Kobayashi H."/>
            <person name="Maekawa T."/>
        </authorList>
    </citation>
    <scope>NUCLEOTIDE SEQUENCE [LARGE SCALE GENOMIC DNA]</scope>
    <source>
        <strain evidence="11 12">FCR-1</strain>
    </source>
</reference>
<evidence type="ECO:0000256" key="5">
    <source>
        <dbReference type="PROSITE-ProRule" id="PRU00110"/>
    </source>
</evidence>
<comment type="caution">
    <text evidence="5">Lacks conserved residue(s) required for the propagation of feature annotation.</text>
</comment>
<dbReference type="InterPro" id="IPR001789">
    <property type="entry name" value="Sig_transdc_resp-reg_receiver"/>
</dbReference>
<dbReference type="InterPro" id="IPR036641">
    <property type="entry name" value="HPT_dom_sf"/>
</dbReference>
<dbReference type="SMART" id="SM00448">
    <property type="entry name" value="REC"/>
    <property type="match status" value="1"/>
</dbReference>
<evidence type="ECO:0000256" key="7">
    <source>
        <dbReference type="SAM" id="Coils"/>
    </source>
</evidence>
<proteinExistence type="predicted"/>
<dbReference type="CDD" id="cd00082">
    <property type="entry name" value="HisKA"/>
    <property type="match status" value="1"/>
</dbReference>
<dbReference type="Pfam" id="PF00512">
    <property type="entry name" value="HisKA"/>
    <property type="match status" value="1"/>
</dbReference>
<dbReference type="SUPFAM" id="SSF55785">
    <property type="entry name" value="PYP-like sensor domain (PAS domain)"/>
    <property type="match status" value="1"/>
</dbReference>
<dbReference type="SUPFAM" id="SSF52172">
    <property type="entry name" value="CheY-like"/>
    <property type="match status" value="2"/>
</dbReference>
<organism evidence="11 12">
    <name type="scientific">Candidatus Magnetaquiglobus chichijimensis</name>
    <dbReference type="NCBI Taxonomy" id="3141448"/>
    <lineage>
        <taxon>Bacteria</taxon>
        <taxon>Pseudomonadati</taxon>
        <taxon>Pseudomonadota</taxon>
        <taxon>Magnetococcia</taxon>
        <taxon>Magnetococcales</taxon>
        <taxon>Candidatus Magnetaquicoccaceae</taxon>
        <taxon>Candidatus Magnetaquiglobus</taxon>
    </lineage>
</organism>
<accession>A0ABQ0CAH3</accession>
<dbReference type="CDD" id="cd17546">
    <property type="entry name" value="REC_hyHK_CKI1_RcsC-like"/>
    <property type="match status" value="1"/>
</dbReference>
<dbReference type="PANTHER" id="PTHR45339">
    <property type="entry name" value="HYBRID SIGNAL TRANSDUCTION HISTIDINE KINASE J"/>
    <property type="match status" value="1"/>
</dbReference>
<keyword evidence="11" id="KW-0808">Transferase</keyword>
<dbReference type="InterPro" id="IPR036097">
    <property type="entry name" value="HisK_dim/P_sf"/>
</dbReference>
<evidence type="ECO:0000313" key="11">
    <source>
        <dbReference type="EMBL" id="GAB0057883.1"/>
    </source>
</evidence>
<evidence type="ECO:0000256" key="2">
    <source>
        <dbReference type="ARBA" id="ARBA00012438"/>
    </source>
</evidence>